<evidence type="ECO:0000313" key="2">
    <source>
        <dbReference type="Proteomes" id="UP001314205"/>
    </source>
</evidence>
<reference evidence="1 2" key="1">
    <citation type="submission" date="2023-11" db="EMBL/GenBank/DDBJ databases">
        <authorList>
            <person name="Hedman E."/>
            <person name="Englund M."/>
            <person name="Stromberg M."/>
            <person name="Nyberg Akerstrom W."/>
            <person name="Nylinder S."/>
            <person name="Jareborg N."/>
            <person name="Kallberg Y."/>
            <person name="Kronander E."/>
        </authorList>
    </citation>
    <scope>NUCLEOTIDE SEQUENCE [LARGE SCALE GENOMIC DNA]</scope>
</reference>
<dbReference type="Gene3D" id="3.40.50.1010">
    <property type="entry name" value="5'-nuclease"/>
    <property type="match status" value="1"/>
</dbReference>
<dbReference type="InterPro" id="IPR029060">
    <property type="entry name" value="PIN-like_dom_sf"/>
</dbReference>
<dbReference type="SUPFAM" id="SSF88723">
    <property type="entry name" value="PIN domain-like"/>
    <property type="match status" value="1"/>
</dbReference>
<dbReference type="AlphaFoldDB" id="A0AAV1KYB7"/>
<evidence type="ECO:0000313" key="1">
    <source>
        <dbReference type="EMBL" id="CAK1586839.1"/>
    </source>
</evidence>
<evidence type="ECO:0008006" key="3">
    <source>
        <dbReference type="Google" id="ProtNLM"/>
    </source>
</evidence>
<dbReference type="Proteomes" id="UP001314205">
    <property type="component" value="Unassembled WGS sequence"/>
</dbReference>
<keyword evidence="2" id="KW-1185">Reference proteome</keyword>
<gene>
    <name evidence="1" type="ORF">PARMNEM_LOCUS7739</name>
</gene>
<comment type="caution">
    <text evidence="1">The sequence shown here is derived from an EMBL/GenBank/DDBJ whole genome shotgun (WGS) entry which is preliminary data.</text>
</comment>
<name>A0AAV1KYB7_9NEOP</name>
<protein>
    <recommendedName>
        <fullName evidence="3">XPG N-terminal domain-containing protein</fullName>
    </recommendedName>
</protein>
<sequence length="242" mass="26920">MALFHEGVTRKGKKSSLYDVLPVENNAALDLNQTNNMVDGGFLLHHMKWKPSSNVSSICHQYITYITKHYGPNCMVVFDGYSDVNSKKRSEQKRRGLTKTSVDIICNENTIITVQQEHFLANEKNKTRLILFLTEKMTAAGIEITVATGDADGTIVRCELDKAAVHPTVVIVGEDVDLIVLFMGLAPPNINLFFMKPGRGKVETKLFSVRQLQQLPFGKTILLLHSFSGCDTTSAIHGRIKV</sequence>
<accession>A0AAV1KYB7</accession>
<organism evidence="1 2">
    <name type="scientific">Parnassius mnemosyne</name>
    <name type="common">clouded apollo</name>
    <dbReference type="NCBI Taxonomy" id="213953"/>
    <lineage>
        <taxon>Eukaryota</taxon>
        <taxon>Metazoa</taxon>
        <taxon>Ecdysozoa</taxon>
        <taxon>Arthropoda</taxon>
        <taxon>Hexapoda</taxon>
        <taxon>Insecta</taxon>
        <taxon>Pterygota</taxon>
        <taxon>Neoptera</taxon>
        <taxon>Endopterygota</taxon>
        <taxon>Lepidoptera</taxon>
        <taxon>Glossata</taxon>
        <taxon>Ditrysia</taxon>
        <taxon>Papilionoidea</taxon>
        <taxon>Papilionidae</taxon>
        <taxon>Parnassiinae</taxon>
        <taxon>Parnassini</taxon>
        <taxon>Parnassius</taxon>
        <taxon>Driopa</taxon>
    </lineage>
</organism>
<proteinExistence type="predicted"/>
<dbReference type="EMBL" id="CAVLGL010000081">
    <property type="protein sequence ID" value="CAK1586839.1"/>
    <property type="molecule type" value="Genomic_DNA"/>
</dbReference>